<keyword evidence="1" id="KW-0175">Coiled coil</keyword>
<gene>
    <name evidence="4" type="ORF">LWI29_029097</name>
</gene>
<dbReference type="InterPro" id="IPR009060">
    <property type="entry name" value="UBA-like_sf"/>
</dbReference>
<accession>A0AA39SY06</accession>
<proteinExistence type="predicted"/>
<dbReference type="GO" id="GO:0043130">
    <property type="term" value="F:ubiquitin binding"/>
    <property type="evidence" value="ECO:0007669"/>
    <property type="project" value="InterPro"/>
</dbReference>
<dbReference type="PANTHER" id="PTHR31245">
    <property type="entry name" value="UBIQUITIN SYSTEM COMPONENT CUE PROTEIN"/>
    <property type="match status" value="1"/>
</dbReference>
<dbReference type="InterPro" id="IPR003892">
    <property type="entry name" value="CUE"/>
</dbReference>
<evidence type="ECO:0000256" key="1">
    <source>
        <dbReference type="SAM" id="Coils"/>
    </source>
</evidence>
<reference evidence="4" key="1">
    <citation type="journal article" date="2022" name="Plant J.">
        <title>Strategies of tolerance reflected in two North American maple genomes.</title>
        <authorList>
            <person name="McEvoy S.L."/>
            <person name="Sezen U.U."/>
            <person name="Trouern-Trend A."/>
            <person name="McMahon S.M."/>
            <person name="Schaberg P.G."/>
            <person name="Yang J."/>
            <person name="Wegrzyn J.L."/>
            <person name="Swenson N.G."/>
        </authorList>
    </citation>
    <scope>NUCLEOTIDE SEQUENCE</scope>
    <source>
        <strain evidence="4">NS2018</strain>
    </source>
</reference>
<dbReference type="SUPFAM" id="SSF46934">
    <property type="entry name" value="UBA-like"/>
    <property type="match status" value="1"/>
</dbReference>
<organism evidence="4 5">
    <name type="scientific">Acer saccharum</name>
    <name type="common">Sugar maple</name>
    <dbReference type="NCBI Taxonomy" id="4024"/>
    <lineage>
        <taxon>Eukaryota</taxon>
        <taxon>Viridiplantae</taxon>
        <taxon>Streptophyta</taxon>
        <taxon>Embryophyta</taxon>
        <taxon>Tracheophyta</taxon>
        <taxon>Spermatophyta</taxon>
        <taxon>Magnoliopsida</taxon>
        <taxon>eudicotyledons</taxon>
        <taxon>Gunneridae</taxon>
        <taxon>Pentapetalae</taxon>
        <taxon>rosids</taxon>
        <taxon>malvids</taxon>
        <taxon>Sapindales</taxon>
        <taxon>Sapindaceae</taxon>
        <taxon>Hippocastanoideae</taxon>
        <taxon>Acereae</taxon>
        <taxon>Acer</taxon>
    </lineage>
</organism>
<feature type="domain" description="CUE" evidence="3">
    <location>
        <begin position="39"/>
        <end position="82"/>
    </location>
</feature>
<protein>
    <recommendedName>
        <fullName evidence="3">CUE domain-containing protein</fullName>
    </recommendedName>
</protein>
<name>A0AA39SY06_ACESA</name>
<reference evidence="4" key="2">
    <citation type="submission" date="2023-06" db="EMBL/GenBank/DDBJ databases">
        <authorList>
            <person name="Swenson N.G."/>
            <person name="Wegrzyn J.L."/>
            <person name="Mcevoy S.L."/>
        </authorList>
    </citation>
    <scope>NUCLEOTIDE SEQUENCE</scope>
    <source>
        <strain evidence="4">NS2018</strain>
        <tissue evidence="4">Leaf</tissue>
    </source>
</reference>
<dbReference type="EMBL" id="JAUESC010000004">
    <property type="protein sequence ID" value="KAK0597839.1"/>
    <property type="molecule type" value="Genomic_DNA"/>
</dbReference>
<dbReference type="PANTHER" id="PTHR31245:SF20">
    <property type="entry name" value="F18B13.13 PROTEIN"/>
    <property type="match status" value="1"/>
</dbReference>
<dbReference type="CDD" id="cd14279">
    <property type="entry name" value="CUE"/>
    <property type="match status" value="1"/>
</dbReference>
<dbReference type="Pfam" id="PF02845">
    <property type="entry name" value="CUE"/>
    <property type="match status" value="1"/>
</dbReference>
<comment type="caution">
    <text evidence="4">The sequence shown here is derived from an EMBL/GenBank/DDBJ whole genome shotgun (WGS) entry which is preliminary data.</text>
</comment>
<dbReference type="AlphaFoldDB" id="A0AA39SY06"/>
<evidence type="ECO:0000313" key="5">
    <source>
        <dbReference type="Proteomes" id="UP001168877"/>
    </source>
</evidence>
<dbReference type="Gene3D" id="1.10.8.10">
    <property type="entry name" value="DNA helicase RuvA subunit, C-terminal domain"/>
    <property type="match status" value="1"/>
</dbReference>
<feature type="compositionally biased region" description="Pro residues" evidence="2">
    <location>
        <begin position="32"/>
        <end position="42"/>
    </location>
</feature>
<dbReference type="Proteomes" id="UP001168877">
    <property type="component" value="Unassembled WGS sequence"/>
</dbReference>
<sequence length="261" mass="29159">MAAAVCGGKRSFFEDIPSSPPLSKRPRCASPTSPPNFAPPQPVLDRLRSVFPHINPQILERALEECNNDLDSAIKKLNELCSGPAEEKSASVEELGVSADQGTSTVNGNAAASEKQSDQNKLPVDGAEWVDLLVREMMSATSMDDAKSRASRVLEILEKSIMARPGDEAAQSFEKENMMLKGQMEILIRENSILKRAVGIQHERQKEYDNRNQELQHMKQLLSQYQEQLRTLEMNNYALTMHLRQAEQSSPIPGRFHPDVF</sequence>
<evidence type="ECO:0000256" key="2">
    <source>
        <dbReference type="SAM" id="MobiDB-lite"/>
    </source>
</evidence>
<feature type="coiled-coil region" evidence="1">
    <location>
        <begin position="170"/>
        <end position="235"/>
    </location>
</feature>
<evidence type="ECO:0000259" key="3">
    <source>
        <dbReference type="PROSITE" id="PS51140"/>
    </source>
</evidence>
<feature type="compositionally biased region" description="Polar residues" evidence="2">
    <location>
        <begin position="100"/>
        <end position="110"/>
    </location>
</feature>
<feature type="region of interest" description="Disordered" evidence="2">
    <location>
        <begin position="1"/>
        <end position="42"/>
    </location>
</feature>
<dbReference type="PROSITE" id="PS51140">
    <property type="entry name" value="CUE"/>
    <property type="match status" value="1"/>
</dbReference>
<feature type="region of interest" description="Disordered" evidence="2">
    <location>
        <begin position="91"/>
        <end position="122"/>
    </location>
</feature>
<keyword evidence="5" id="KW-1185">Reference proteome</keyword>
<evidence type="ECO:0000313" key="4">
    <source>
        <dbReference type="EMBL" id="KAK0597839.1"/>
    </source>
</evidence>